<evidence type="ECO:0000256" key="1">
    <source>
        <dbReference type="SAM" id="MobiDB-lite"/>
    </source>
</evidence>
<reference evidence="2 3" key="1">
    <citation type="submission" date="2016-12" db="EMBL/GenBank/DDBJ databases">
        <title>Genome sequencing of Methylocaldum marinum.</title>
        <authorList>
            <person name="Takeuchi M."/>
            <person name="Kamagata Y."/>
            <person name="Hiraoka S."/>
            <person name="Oshima K."/>
            <person name="Hattori M."/>
            <person name="Iwasaki W."/>
        </authorList>
    </citation>
    <scope>NUCLEOTIDE SEQUENCE [LARGE SCALE GENOMIC DNA]</scope>
    <source>
        <strain evidence="2 3">S8</strain>
    </source>
</reference>
<accession>A0A250KPQ4</accession>
<keyword evidence="3" id="KW-1185">Reference proteome</keyword>
<dbReference type="EMBL" id="AP017928">
    <property type="protein sequence ID" value="BBA33663.1"/>
    <property type="molecule type" value="Genomic_DNA"/>
</dbReference>
<evidence type="ECO:0000313" key="2">
    <source>
        <dbReference type="EMBL" id="BBA33663.1"/>
    </source>
</evidence>
<protein>
    <submittedName>
        <fullName evidence="2">Uncharacterized protein</fullName>
    </submittedName>
</protein>
<dbReference type="Proteomes" id="UP000266313">
    <property type="component" value="Chromosome"/>
</dbReference>
<dbReference type="KEGG" id="mmai:sS8_1706"/>
<organism evidence="2 3">
    <name type="scientific">Methylocaldum marinum</name>
    <dbReference type="NCBI Taxonomy" id="1432792"/>
    <lineage>
        <taxon>Bacteria</taxon>
        <taxon>Pseudomonadati</taxon>
        <taxon>Pseudomonadota</taxon>
        <taxon>Gammaproteobacteria</taxon>
        <taxon>Methylococcales</taxon>
        <taxon>Methylococcaceae</taxon>
        <taxon>Methylocaldum</taxon>
    </lineage>
</organism>
<feature type="compositionally biased region" description="Polar residues" evidence="1">
    <location>
        <begin position="80"/>
        <end position="99"/>
    </location>
</feature>
<gene>
    <name evidence="2" type="ORF">sS8_1706</name>
</gene>
<name>A0A250KPQ4_9GAMM</name>
<feature type="region of interest" description="Disordered" evidence="1">
    <location>
        <begin position="27"/>
        <end position="49"/>
    </location>
</feature>
<sequence>MVRREWNMAGNGQFGWLAKSAGFRRNPQQHEGVGAIRQEKTPTENGWGFDIGGGMVPRIKRLLKVRNRSTAGCCEPVRTGSKSLSVRRSAADNQTGFSL</sequence>
<evidence type="ECO:0000313" key="3">
    <source>
        <dbReference type="Proteomes" id="UP000266313"/>
    </source>
</evidence>
<dbReference type="AlphaFoldDB" id="A0A250KPQ4"/>
<proteinExistence type="predicted"/>
<feature type="region of interest" description="Disordered" evidence="1">
    <location>
        <begin position="74"/>
        <end position="99"/>
    </location>
</feature>